<evidence type="ECO:0000313" key="3">
    <source>
        <dbReference type="Proteomes" id="UP000235672"/>
    </source>
</evidence>
<accession>A0A2J6PY42</accession>
<name>A0A2J6PY42_9HELO</name>
<keyword evidence="3" id="KW-1185">Reference proteome</keyword>
<evidence type="ECO:0000313" key="2">
    <source>
        <dbReference type="EMBL" id="PMD18968.1"/>
    </source>
</evidence>
<dbReference type="AlphaFoldDB" id="A0A2J6PY42"/>
<feature type="region of interest" description="Disordered" evidence="1">
    <location>
        <begin position="168"/>
        <end position="195"/>
    </location>
</feature>
<organism evidence="2 3">
    <name type="scientific">Hyaloscypha hepaticicola</name>
    <dbReference type="NCBI Taxonomy" id="2082293"/>
    <lineage>
        <taxon>Eukaryota</taxon>
        <taxon>Fungi</taxon>
        <taxon>Dikarya</taxon>
        <taxon>Ascomycota</taxon>
        <taxon>Pezizomycotina</taxon>
        <taxon>Leotiomycetes</taxon>
        <taxon>Helotiales</taxon>
        <taxon>Hyaloscyphaceae</taxon>
        <taxon>Hyaloscypha</taxon>
    </lineage>
</organism>
<dbReference type="Proteomes" id="UP000235672">
    <property type="component" value="Unassembled WGS sequence"/>
</dbReference>
<proteinExistence type="predicted"/>
<dbReference type="OrthoDB" id="3528502at2759"/>
<dbReference type="EMBL" id="KZ613491">
    <property type="protein sequence ID" value="PMD18968.1"/>
    <property type="molecule type" value="Genomic_DNA"/>
</dbReference>
<feature type="region of interest" description="Disordered" evidence="1">
    <location>
        <begin position="116"/>
        <end position="153"/>
    </location>
</feature>
<protein>
    <submittedName>
        <fullName evidence="2">Uncharacterized protein</fullName>
    </submittedName>
</protein>
<sequence>MTSQKGSKWRPALQKIKDGIFSRKGSSRPDISSPGAPLPLNETNRQRLDQRIQPSTGAEDSRNSFHSSFRESSRTAVSSQSSQCSVELEDSKAYNFFRRRFSIPTKVEAAKNEHIRPEQHERGYTNIARPSSSAYAPEYPGNPWEHDPSMHRPSTAAYIPQHAASDFERSIGRPQQVNTHVSRKEQTTWPPPEPGHLVNVTAAVVESDDSSGDFQEFLAQVRAEEAKIVESSRLHSPNKILPTPTEKRTTGIEANYCLTVKDRPTTSTPSASRRGSLFERVAEYVKPGEIGSVRRSTDANRRPVQRSQSPLKVNPNPSANQHTSLNRPLSSTESFLASMGAYIKPVNQVHLPGGANKPRTCTNGFLTVSDAQVKREERWSAMTGMPRRSFS</sequence>
<evidence type="ECO:0000256" key="1">
    <source>
        <dbReference type="SAM" id="MobiDB-lite"/>
    </source>
</evidence>
<feature type="region of interest" description="Disordered" evidence="1">
    <location>
        <begin position="1"/>
        <end position="85"/>
    </location>
</feature>
<reference evidence="2 3" key="1">
    <citation type="submission" date="2016-05" db="EMBL/GenBank/DDBJ databases">
        <title>A degradative enzymes factory behind the ericoid mycorrhizal symbiosis.</title>
        <authorList>
            <consortium name="DOE Joint Genome Institute"/>
            <person name="Martino E."/>
            <person name="Morin E."/>
            <person name="Grelet G."/>
            <person name="Kuo A."/>
            <person name="Kohler A."/>
            <person name="Daghino S."/>
            <person name="Barry K."/>
            <person name="Choi C."/>
            <person name="Cichocki N."/>
            <person name="Clum A."/>
            <person name="Copeland A."/>
            <person name="Hainaut M."/>
            <person name="Haridas S."/>
            <person name="Labutti K."/>
            <person name="Lindquist E."/>
            <person name="Lipzen A."/>
            <person name="Khouja H.-R."/>
            <person name="Murat C."/>
            <person name="Ohm R."/>
            <person name="Olson A."/>
            <person name="Spatafora J."/>
            <person name="Veneault-Fourrey C."/>
            <person name="Henrissat B."/>
            <person name="Grigoriev I."/>
            <person name="Martin F."/>
            <person name="Perotto S."/>
        </authorList>
    </citation>
    <scope>NUCLEOTIDE SEQUENCE [LARGE SCALE GENOMIC DNA]</scope>
    <source>
        <strain evidence="2 3">UAMH 7357</strain>
    </source>
</reference>
<feature type="region of interest" description="Disordered" evidence="1">
    <location>
        <begin position="289"/>
        <end position="331"/>
    </location>
</feature>
<gene>
    <name evidence="2" type="ORF">NA56DRAFT_660851</name>
</gene>
<feature type="compositionally biased region" description="Low complexity" evidence="1">
    <location>
        <begin position="74"/>
        <end position="85"/>
    </location>
</feature>
<feature type="compositionally biased region" description="Polar residues" evidence="1">
    <location>
        <begin position="305"/>
        <end position="331"/>
    </location>
</feature>
<feature type="compositionally biased region" description="Basic and acidic residues" evidence="1">
    <location>
        <begin position="59"/>
        <end position="73"/>
    </location>
</feature>